<gene>
    <name evidence="1" type="ORF">EVAR_11479_1</name>
</gene>
<proteinExistence type="predicted"/>
<keyword evidence="2" id="KW-1185">Reference proteome</keyword>
<dbReference type="Proteomes" id="UP000299102">
    <property type="component" value="Unassembled WGS sequence"/>
</dbReference>
<comment type="caution">
    <text evidence="1">The sequence shown here is derived from an EMBL/GenBank/DDBJ whole genome shotgun (WGS) entry which is preliminary data.</text>
</comment>
<accession>A0A4C1TZ01</accession>
<evidence type="ECO:0000313" key="1">
    <source>
        <dbReference type="EMBL" id="GBP19158.1"/>
    </source>
</evidence>
<dbReference type="PANTHER" id="PTHR47326:SF1">
    <property type="entry name" value="HTH PSQ-TYPE DOMAIN-CONTAINING PROTEIN"/>
    <property type="match status" value="1"/>
</dbReference>
<name>A0A4C1TZ01_EUMVA</name>
<dbReference type="AlphaFoldDB" id="A0A4C1TZ01"/>
<dbReference type="EMBL" id="BGZK01000105">
    <property type="protein sequence ID" value="GBP19158.1"/>
    <property type="molecule type" value="Genomic_DNA"/>
</dbReference>
<dbReference type="OrthoDB" id="7902892at2759"/>
<reference evidence="1 2" key="1">
    <citation type="journal article" date="2019" name="Commun. Biol.">
        <title>The bagworm genome reveals a unique fibroin gene that provides high tensile strength.</title>
        <authorList>
            <person name="Kono N."/>
            <person name="Nakamura H."/>
            <person name="Ohtoshi R."/>
            <person name="Tomita M."/>
            <person name="Numata K."/>
            <person name="Arakawa K."/>
        </authorList>
    </citation>
    <scope>NUCLEOTIDE SEQUENCE [LARGE SCALE GENOMIC DNA]</scope>
</reference>
<evidence type="ECO:0008006" key="3">
    <source>
        <dbReference type="Google" id="ProtNLM"/>
    </source>
</evidence>
<protein>
    <recommendedName>
        <fullName evidence="3">Transposase Tc1-like domain-containing protein</fullName>
    </recommendedName>
</protein>
<organism evidence="1 2">
    <name type="scientific">Eumeta variegata</name>
    <name type="common">Bagworm moth</name>
    <name type="synonym">Eumeta japonica</name>
    <dbReference type="NCBI Taxonomy" id="151549"/>
    <lineage>
        <taxon>Eukaryota</taxon>
        <taxon>Metazoa</taxon>
        <taxon>Ecdysozoa</taxon>
        <taxon>Arthropoda</taxon>
        <taxon>Hexapoda</taxon>
        <taxon>Insecta</taxon>
        <taxon>Pterygota</taxon>
        <taxon>Neoptera</taxon>
        <taxon>Endopterygota</taxon>
        <taxon>Lepidoptera</taxon>
        <taxon>Glossata</taxon>
        <taxon>Ditrysia</taxon>
        <taxon>Tineoidea</taxon>
        <taxon>Psychidae</taxon>
        <taxon>Oiketicinae</taxon>
        <taxon>Eumeta</taxon>
    </lineage>
</organism>
<evidence type="ECO:0000313" key="2">
    <source>
        <dbReference type="Proteomes" id="UP000299102"/>
    </source>
</evidence>
<sequence>MQDALLSWHFKRKRPISCKIVLRITETSGRLRQSTYPEYRVFLRVHNAYIERCVPGAIAREGVPRIDPDNIEAVLEEIERDPTISIRMISRGTGISTATVHRSLREQQYYPCHFRKVQDLPLTDYEKNIL</sequence>
<dbReference type="Pfam" id="PF13412">
    <property type="entry name" value="HTH_24"/>
    <property type="match status" value="1"/>
</dbReference>
<dbReference type="PANTHER" id="PTHR47326">
    <property type="entry name" value="TRANSPOSABLE ELEMENT TC3 TRANSPOSASE-LIKE PROTEIN"/>
    <property type="match status" value="1"/>
</dbReference>